<comment type="caution">
    <text evidence="1">The sequence shown here is derived from an EMBL/GenBank/DDBJ whole genome shotgun (WGS) entry which is preliminary data.</text>
</comment>
<dbReference type="Proteomes" id="UP000790709">
    <property type="component" value="Unassembled WGS sequence"/>
</dbReference>
<organism evidence="1 2">
    <name type="scientific">Leucogyrophana mollusca</name>
    <dbReference type="NCBI Taxonomy" id="85980"/>
    <lineage>
        <taxon>Eukaryota</taxon>
        <taxon>Fungi</taxon>
        <taxon>Dikarya</taxon>
        <taxon>Basidiomycota</taxon>
        <taxon>Agaricomycotina</taxon>
        <taxon>Agaricomycetes</taxon>
        <taxon>Agaricomycetidae</taxon>
        <taxon>Boletales</taxon>
        <taxon>Boletales incertae sedis</taxon>
        <taxon>Leucogyrophana</taxon>
    </lineage>
</organism>
<name>A0ACB8B2G8_9AGAM</name>
<dbReference type="EMBL" id="MU266660">
    <property type="protein sequence ID" value="KAH7919444.1"/>
    <property type="molecule type" value="Genomic_DNA"/>
</dbReference>
<reference evidence="1" key="1">
    <citation type="journal article" date="2021" name="New Phytol.">
        <title>Evolutionary innovations through gain and loss of genes in the ectomycorrhizal Boletales.</title>
        <authorList>
            <person name="Wu G."/>
            <person name="Miyauchi S."/>
            <person name="Morin E."/>
            <person name="Kuo A."/>
            <person name="Drula E."/>
            <person name="Varga T."/>
            <person name="Kohler A."/>
            <person name="Feng B."/>
            <person name="Cao Y."/>
            <person name="Lipzen A."/>
            <person name="Daum C."/>
            <person name="Hundley H."/>
            <person name="Pangilinan J."/>
            <person name="Johnson J."/>
            <person name="Barry K."/>
            <person name="LaButti K."/>
            <person name="Ng V."/>
            <person name="Ahrendt S."/>
            <person name="Min B."/>
            <person name="Choi I.G."/>
            <person name="Park H."/>
            <person name="Plett J.M."/>
            <person name="Magnuson J."/>
            <person name="Spatafora J.W."/>
            <person name="Nagy L.G."/>
            <person name="Henrissat B."/>
            <person name="Grigoriev I.V."/>
            <person name="Yang Z.L."/>
            <person name="Xu J."/>
            <person name="Martin F.M."/>
        </authorList>
    </citation>
    <scope>NUCLEOTIDE SEQUENCE</scope>
    <source>
        <strain evidence="1">KUC20120723A-06</strain>
    </source>
</reference>
<keyword evidence="2" id="KW-1185">Reference proteome</keyword>
<evidence type="ECO:0000313" key="2">
    <source>
        <dbReference type="Proteomes" id="UP000790709"/>
    </source>
</evidence>
<proteinExistence type="predicted"/>
<protein>
    <submittedName>
        <fullName evidence="1">Uncharacterized protein</fullName>
    </submittedName>
</protein>
<gene>
    <name evidence="1" type="ORF">BV22DRAFT_1051049</name>
</gene>
<sequence length="155" mass="17768">MGDAVGQKEGEIVENATRQAGQHLARKVRDAARKAHKQAKRAEKKSNIRLSFQKALEQALQLIYQADSLYIHHVKKSKKVLEQFQAIELTDFDELVYSCQPLKDQFSMHINALLLFMLTVAQMYCDRLFTLVPHTGRQRGCDQRRGDPLICESLI</sequence>
<accession>A0ACB8B2G8</accession>
<evidence type="ECO:0000313" key="1">
    <source>
        <dbReference type="EMBL" id="KAH7919444.1"/>
    </source>
</evidence>